<keyword evidence="2" id="KW-1185">Reference proteome</keyword>
<dbReference type="AlphaFoldDB" id="A0A853ALC2"/>
<sequence length="64" mass="6999">MSTRTAALATFLRRAQWLLDDVAFLAGAGRLDADQVDATASALEEVVRLLREVRPTVIDQLGED</sequence>
<evidence type="ECO:0000313" key="2">
    <source>
        <dbReference type="Proteomes" id="UP000587002"/>
    </source>
</evidence>
<protein>
    <submittedName>
        <fullName evidence="1">Signal transduction histidine kinase</fullName>
    </submittedName>
</protein>
<organism evidence="1 2">
    <name type="scientific">Saccharopolyspora hordei</name>
    <dbReference type="NCBI Taxonomy" id="1838"/>
    <lineage>
        <taxon>Bacteria</taxon>
        <taxon>Bacillati</taxon>
        <taxon>Actinomycetota</taxon>
        <taxon>Actinomycetes</taxon>
        <taxon>Pseudonocardiales</taxon>
        <taxon>Pseudonocardiaceae</taxon>
        <taxon>Saccharopolyspora</taxon>
    </lineage>
</organism>
<evidence type="ECO:0000313" key="1">
    <source>
        <dbReference type="EMBL" id="NYI85542.1"/>
    </source>
</evidence>
<comment type="caution">
    <text evidence="1">The sequence shown here is derived from an EMBL/GenBank/DDBJ whole genome shotgun (WGS) entry which is preliminary data.</text>
</comment>
<dbReference type="Proteomes" id="UP000587002">
    <property type="component" value="Unassembled WGS sequence"/>
</dbReference>
<keyword evidence="1" id="KW-0808">Transferase</keyword>
<reference evidence="1 2" key="1">
    <citation type="submission" date="2020-07" db="EMBL/GenBank/DDBJ databases">
        <title>Sequencing the genomes of 1000 actinobacteria strains.</title>
        <authorList>
            <person name="Klenk H.-P."/>
        </authorList>
    </citation>
    <scope>NUCLEOTIDE SEQUENCE [LARGE SCALE GENOMIC DNA]</scope>
    <source>
        <strain evidence="1 2">DSM 44065</strain>
    </source>
</reference>
<proteinExistence type="predicted"/>
<dbReference type="GO" id="GO:0016301">
    <property type="term" value="F:kinase activity"/>
    <property type="evidence" value="ECO:0007669"/>
    <property type="project" value="UniProtKB-KW"/>
</dbReference>
<name>A0A853ALC2_9PSEU</name>
<keyword evidence="1" id="KW-0418">Kinase</keyword>
<accession>A0A853ALC2</accession>
<dbReference type="RefSeq" id="WP_179723433.1">
    <property type="nucleotide sequence ID" value="NZ_BAABFH010000001.1"/>
</dbReference>
<gene>
    <name evidence="1" type="ORF">HNR68_004172</name>
</gene>
<dbReference type="EMBL" id="JACCFJ010000001">
    <property type="protein sequence ID" value="NYI85542.1"/>
    <property type="molecule type" value="Genomic_DNA"/>
</dbReference>